<gene>
    <name evidence="2" type="ORF">GSTUM_00009689001</name>
</gene>
<dbReference type="STRING" id="656061.D5GKP8"/>
<evidence type="ECO:0000313" key="3">
    <source>
        <dbReference type="Proteomes" id="UP000006911"/>
    </source>
</evidence>
<dbReference type="InParanoid" id="D5GKP8"/>
<evidence type="ECO:0000256" key="1">
    <source>
        <dbReference type="SAM" id="Phobius"/>
    </source>
</evidence>
<name>D5GKP8_TUBMM</name>
<feature type="transmembrane region" description="Helical" evidence="1">
    <location>
        <begin position="102"/>
        <end position="124"/>
    </location>
</feature>
<evidence type="ECO:0000313" key="2">
    <source>
        <dbReference type="EMBL" id="CAZ85091.1"/>
    </source>
</evidence>
<dbReference type="Gene3D" id="1.25.40.20">
    <property type="entry name" value="Ankyrin repeat-containing domain"/>
    <property type="match status" value="1"/>
</dbReference>
<dbReference type="SUPFAM" id="SSF48403">
    <property type="entry name" value="Ankyrin repeat"/>
    <property type="match status" value="1"/>
</dbReference>
<dbReference type="HOGENOM" id="CLU_1961187_0_0_1"/>
<accession>D5GKP8</accession>
<dbReference type="KEGG" id="tml:GSTUM_00009689001"/>
<keyword evidence="1" id="KW-1133">Transmembrane helix</keyword>
<keyword evidence="1" id="KW-0472">Membrane</keyword>
<organism evidence="2 3">
    <name type="scientific">Tuber melanosporum (strain Mel28)</name>
    <name type="common">Perigord black truffle</name>
    <dbReference type="NCBI Taxonomy" id="656061"/>
    <lineage>
        <taxon>Eukaryota</taxon>
        <taxon>Fungi</taxon>
        <taxon>Dikarya</taxon>
        <taxon>Ascomycota</taxon>
        <taxon>Pezizomycotina</taxon>
        <taxon>Pezizomycetes</taxon>
        <taxon>Pezizales</taxon>
        <taxon>Tuberaceae</taxon>
        <taxon>Tuber</taxon>
    </lineage>
</organism>
<keyword evidence="3" id="KW-1185">Reference proteome</keyword>
<dbReference type="AlphaFoldDB" id="D5GKP8"/>
<dbReference type="Proteomes" id="UP000006911">
    <property type="component" value="Unassembled WGS sequence"/>
</dbReference>
<proteinExistence type="predicted"/>
<keyword evidence="1" id="KW-0812">Transmembrane</keyword>
<dbReference type="EMBL" id="FN430340">
    <property type="protein sequence ID" value="CAZ85091.1"/>
    <property type="molecule type" value="Genomic_DNA"/>
</dbReference>
<sequence length="128" mass="14160">MTLLHLSDEGLDANIRGTCNWTPLQLAVCQDKDRNYILMILLANKRVDPNLKSQNGLTPFREAVKLGCEAAVLIFMTSGTLDISAGDSGEETLRQERGMREFLGCCLKGAILILMPIVLVAVQLGRWR</sequence>
<dbReference type="InterPro" id="IPR036770">
    <property type="entry name" value="Ankyrin_rpt-contain_sf"/>
</dbReference>
<protein>
    <submittedName>
        <fullName evidence="2">(Perigord truffle) hypothetical protein</fullName>
    </submittedName>
</protein>
<reference evidence="2 3" key="1">
    <citation type="journal article" date="2010" name="Nature">
        <title>Perigord black truffle genome uncovers evolutionary origins and mechanisms of symbiosis.</title>
        <authorList>
            <person name="Martin F."/>
            <person name="Kohler A."/>
            <person name="Murat C."/>
            <person name="Balestrini R."/>
            <person name="Coutinho P.M."/>
            <person name="Jaillon O."/>
            <person name="Montanini B."/>
            <person name="Morin E."/>
            <person name="Noel B."/>
            <person name="Percudani R."/>
            <person name="Porcel B."/>
            <person name="Rubini A."/>
            <person name="Amicucci A."/>
            <person name="Amselem J."/>
            <person name="Anthouard V."/>
            <person name="Arcioni S."/>
            <person name="Artiguenave F."/>
            <person name="Aury J.M."/>
            <person name="Ballario P."/>
            <person name="Bolchi A."/>
            <person name="Brenna A."/>
            <person name="Brun A."/>
            <person name="Buee M."/>
            <person name="Cantarel B."/>
            <person name="Chevalier G."/>
            <person name="Couloux A."/>
            <person name="Da Silva C."/>
            <person name="Denoeud F."/>
            <person name="Duplessis S."/>
            <person name="Ghignone S."/>
            <person name="Hilselberger B."/>
            <person name="Iotti M."/>
            <person name="Marcais B."/>
            <person name="Mello A."/>
            <person name="Miranda M."/>
            <person name="Pacioni G."/>
            <person name="Quesneville H."/>
            <person name="Riccioni C."/>
            <person name="Ruotolo R."/>
            <person name="Splivallo R."/>
            <person name="Stocchi V."/>
            <person name="Tisserant E."/>
            <person name="Viscomi A.R."/>
            <person name="Zambonelli A."/>
            <person name="Zampieri E."/>
            <person name="Henrissat B."/>
            <person name="Lebrun M.H."/>
            <person name="Paolocci F."/>
            <person name="Bonfante P."/>
            <person name="Ottonello S."/>
            <person name="Wincker P."/>
        </authorList>
    </citation>
    <scope>NUCLEOTIDE SEQUENCE [LARGE SCALE GENOMIC DNA]</scope>
    <source>
        <strain evidence="2 3">Mel28</strain>
    </source>
</reference>